<keyword evidence="4 8" id="KW-0808">Transferase</keyword>
<gene>
    <name evidence="10" type="ORF">P0Y49_15045</name>
</gene>
<dbReference type="InterPro" id="IPR016454">
    <property type="entry name" value="Cysteine_dSase"/>
</dbReference>
<protein>
    <recommendedName>
        <fullName evidence="8">Cysteine desulfurase</fullName>
        <ecNumber evidence="8">2.8.1.7</ecNumber>
    </recommendedName>
</protein>
<dbReference type="InterPro" id="IPR000192">
    <property type="entry name" value="Aminotrans_V_dom"/>
</dbReference>
<proteinExistence type="inferred from homology"/>
<dbReference type="InterPro" id="IPR015422">
    <property type="entry name" value="PyrdxlP-dep_Trfase_small"/>
</dbReference>
<comment type="catalytic activity">
    <reaction evidence="6 8">
        <text>(sulfur carrier)-H + L-cysteine = (sulfur carrier)-SH + L-alanine</text>
        <dbReference type="Rhea" id="RHEA:43892"/>
        <dbReference type="Rhea" id="RHEA-COMP:14737"/>
        <dbReference type="Rhea" id="RHEA-COMP:14739"/>
        <dbReference type="ChEBI" id="CHEBI:29917"/>
        <dbReference type="ChEBI" id="CHEBI:35235"/>
        <dbReference type="ChEBI" id="CHEBI:57972"/>
        <dbReference type="ChEBI" id="CHEBI:64428"/>
        <dbReference type="EC" id="2.8.1.7"/>
    </reaction>
</comment>
<evidence type="ECO:0000256" key="1">
    <source>
        <dbReference type="ARBA" id="ARBA00001933"/>
    </source>
</evidence>
<evidence type="ECO:0000256" key="4">
    <source>
        <dbReference type="ARBA" id="ARBA00022679"/>
    </source>
</evidence>
<dbReference type="AlphaFoldDB" id="A0AAJ5W4R4"/>
<dbReference type="GO" id="GO:0030170">
    <property type="term" value="F:pyridoxal phosphate binding"/>
    <property type="evidence" value="ECO:0007669"/>
    <property type="project" value="UniProtKB-UniRule"/>
</dbReference>
<comment type="cofactor">
    <cofactor evidence="1 7">
        <name>pyridoxal 5'-phosphate</name>
        <dbReference type="ChEBI" id="CHEBI:597326"/>
    </cofactor>
</comment>
<evidence type="ECO:0000256" key="5">
    <source>
        <dbReference type="ARBA" id="ARBA00022898"/>
    </source>
</evidence>
<dbReference type="PANTHER" id="PTHR43586">
    <property type="entry name" value="CYSTEINE DESULFURASE"/>
    <property type="match status" value="1"/>
</dbReference>
<dbReference type="NCBIfam" id="TIGR01979">
    <property type="entry name" value="sufS"/>
    <property type="match status" value="1"/>
</dbReference>
<name>A0AAJ5W4R4_9SPHI</name>
<accession>A0AAJ5W4R4</accession>
<dbReference type="InterPro" id="IPR015424">
    <property type="entry name" value="PyrdxlP-dep_Trfase"/>
</dbReference>
<evidence type="ECO:0000256" key="6">
    <source>
        <dbReference type="ARBA" id="ARBA00050776"/>
    </source>
</evidence>
<comment type="similarity">
    <text evidence="3 8">Belongs to the class-V pyridoxal-phosphate-dependent aminotransferase family. Csd subfamily.</text>
</comment>
<dbReference type="EC" id="2.8.1.7" evidence="8"/>
<dbReference type="SUPFAM" id="SSF53383">
    <property type="entry name" value="PLP-dependent transferases"/>
    <property type="match status" value="1"/>
</dbReference>
<organism evidence="10 11">
    <name type="scientific">Candidatus Pedobacter colombiensis</name>
    <dbReference type="NCBI Taxonomy" id="3121371"/>
    <lineage>
        <taxon>Bacteria</taxon>
        <taxon>Pseudomonadati</taxon>
        <taxon>Bacteroidota</taxon>
        <taxon>Sphingobacteriia</taxon>
        <taxon>Sphingobacteriales</taxon>
        <taxon>Sphingobacteriaceae</taxon>
        <taxon>Pedobacter</taxon>
    </lineage>
</organism>
<sequence length="404" mass="44278">MRIAELRKQFPILARMVKGKPLVYFDNAATSQKPQSVIDALSHYYSHYNANIHRGIHTLAEEATLAYETTRFAVQEFIGAASAEEIIFTRGTTESINLVAYTWGRQNINEGDEIIISGMEHHSNIVPWQILCEEKKAVLKVIPVKDNGELAMGVYEELLSSKTKLVSIVQVSNSLGTVNPVKEMIAAAHLVGAKVLVDGAQSAVHLDIDVQDMDCDFFAFSGHKVYGPTGVGALYGKKELLESMPVFQGGGEMIKEVTFEKTTYNDLPYKYEAGTPNIADTIALKTALDFIKGVGKDQIRKHEADLLAYATAQLAAIPGLEIIGNAPHKVSLVSFVIEGVHPQDIGVLLDHMGIAVRTGHHCTQPLMKRFGIPGTVRASFALYNRKEEIDVLVAGIHKALKMLL</sequence>
<dbReference type="GO" id="GO:0031071">
    <property type="term" value="F:cysteine desulfurase activity"/>
    <property type="evidence" value="ECO:0007669"/>
    <property type="project" value="UniProtKB-UniRule"/>
</dbReference>
<dbReference type="PIRSF" id="PIRSF005572">
    <property type="entry name" value="NifS"/>
    <property type="match status" value="1"/>
</dbReference>
<dbReference type="Proteomes" id="UP001214530">
    <property type="component" value="Chromosome"/>
</dbReference>
<evidence type="ECO:0000256" key="3">
    <source>
        <dbReference type="ARBA" id="ARBA00010447"/>
    </source>
</evidence>
<dbReference type="PANTHER" id="PTHR43586:SF8">
    <property type="entry name" value="CYSTEINE DESULFURASE 1, CHLOROPLASTIC"/>
    <property type="match status" value="1"/>
</dbReference>
<evidence type="ECO:0000256" key="8">
    <source>
        <dbReference type="RuleBase" id="RU004506"/>
    </source>
</evidence>
<evidence type="ECO:0000313" key="11">
    <source>
        <dbReference type="Proteomes" id="UP001214530"/>
    </source>
</evidence>
<reference evidence="10" key="1">
    <citation type="submission" date="2023-03" db="EMBL/GenBank/DDBJ databases">
        <title>Andean soil-derived lignocellulolytic bacterial consortium as a source of novel taxa and putative plastic-active enzymes.</title>
        <authorList>
            <person name="Diaz-Garcia L."/>
            <person name="Chuvochina M."/>
            <person name="Feuerriegel G."/>
            <person name="Bunk B."/>
            <person name="Sproer C."/>
            <person name="Streit W.R."/>
            <person name="Rodriguez L.M."/>
            <person name="Overmann J."/>
            <person name="Jimenez D.J."/>
        </authorList>
    </citation>
    <scope>NUCLEOTIDE SEQUENCE</scope>
    <source>
        <strain evidence="10">MAG 3858</strain>
    </source>
</reference>
<dbReference type="GO" id="GO:0006534">
    <property type="term" value="P:cysteine metabolic process"/>
    <property type="evidence" value="ECO:0007669"/>
    <property type="project" value="UniProtKB-UniRule"/>
</dbReference>
<dbReference type="InterPro" id="IPR010970">
    <property type="entry name" value="Cys_dSase_SufS"/>
</dbReference>
<evidence type="ECO:0000256" key="7">
    <source>
        <dbReference type="RuleBase" id="RU004504"/>
    </source>
</evidence>
<dbReference type="EMBL" id="CP119313">
    <property type="protein sequence ID" value="WEK18111.1"/>
    <property type="molecule type" value="Genomic_DNA"/>
</dbReference>
<dbReference type="Gene3D" id="3.90.1150.10">
    <property type="entry name" value="Aspartate Aminotransferase, domain 1"/>
    <property type="match status" value="1"/>
</dbReference>
<dbReference type="InterPro" id="IPR015421">
    <property type="entry name" value="PyrdxlP-dep_Trfase_major"/>
</dbReference>
<evidence type="ECO:0000259" key="9">
    <source>
        <dbReference type="Pfam" id="PF00266"/>
    </source>
</evidence>
<evidence type="ECO:0000256" key="2">
    <source>
        <dbReference type="ARBA" id="ARBA00002824"/>
    </source>
</evidence>
<feature type="domain" description="Aminotransferase class V" evidence="9">
    <location>
        <begin position="23"/>
        <end position="392"/>
    </location>
</feature>
<keyword evidence="5 8" id="KW-0663">Pyridoxal phosphate</keyword>
<dbReference type="Gene3D" id="3.40.640.10">
    <property type="entry name" value="Type I PLP-dependent aspartate aminotransferase-like (Major domain)"/>
    <property type="match status" value="1"/>
</dbReference>
<dbReference type="Pfam" id="PF00266">
    <property type="entry name" value="Aminotran_5"/>
    <property type="match status" value="1"/>
</dbReference>
<evidence type="ECO:0000313" key="10">
    <source>
        <dbReference type="EMBL" id="WEK18111.1"/>
    </source>
</evidence>
<comment type="function">
    <text evidence="2 8">Catalyzes the removal of elemental sulfur and selenium atoms from L-cysteine, L-cystine, L-selenocysteine, and L-selenocystine to produce L-alanine.</text>
</comment>
<dbReference type="CDD" id="cd06453">
    <property type="entry name" value="SufS_like"/>
    <property type="match status" value="1"/>
</dbReference>
<dbReference type="PROSITE" id="PS00595">
    <property type="entry name" value="AA_TRANSFER_CLASS_5"/>
    <property type="match status" value="1"/>
</dbReference>
<dbReference type="InterPro" id="IPR020578">
    <property type="entry name" value="Aminotrans_V_PyrdxlP_BS"/>
</dbReference>